<evidence type="ECO:0000313" key="9">
    <source>
        <dbReference type="EMBL" id="KAK7679115.1"/>
    </source>
</evidence>
<keyword evidence="4" id="KW-0498">Mitosis</keyword>
<dbReference type="AlphaFoldDB" id="A0AAW0FJB2"/>
<feature type="compositionally biased region" description="Polar residues" evidence="7">
    <location>
        <begin position="365"/>
        <end position="380"/>
    </location>
</feature>
<evidence type="ECO:0000256" key="1">
    <source>
        <dbReference type="ARBA" id="ARBA00004286"/>
    </source>
</evidence>
<comment type="caution">
    <text evidence="9">The sequence shown here is derived from an EMBL/GenBank/DDBJ whole genome shotgun (WGS) entry which is preliminary data.</text>
</comment>
<dbReference type="InterPro" id="IPR025977">
    <property type="entry name" value="Cnd3_C"/>
</dbReference>
<dbReference type="GO" id="GO:0007076">
    <property type="term" value="P:mitotic chromosome condensation"/>
    <property type="evidence" value="ECO:0007669"/>
    <property type="project" value="InterPro"/>
</dbReference>
<keyword evidence="6" id="KW-0131">Cell cycle</keyword>
<sequence length="418" mass="47279">MNPEKLKIIGIEGVFDILATYGVTILDDEPDQGGVDALSLARLFYKLLKNPTFPTLQATVAEGLCKLFLADLLVDFGKGNVSPEDKDEKEDGQAVIENQQEIQLLEGLVLSYFHPNNSHNHELNQTLAFCLPVYAFSHPNHQAKLVEISGDCLYRIFRNEEEDSVQTPSVVINQLINWCDPNNVVNQDAERVMVEQDSPKRVKKVIISNLNKLFIREQLGSNILKGLDVAIEDTKKVIEENKQHDLNYAFDAITERNLEKFQLSIKELIKKAQDIEVNLKLEKEQEENEFDNSISGEEHQEATHQSPENEDNSPDREDNSPGREDQSPETEDQSPGNEDHNDVDSDSNKHEADQELHPSEDANDSENTSDSAELNDTQAQEDNKRSKELAEIDQLLANEENIEYDVDISIDQLDSDQN</sequence>
<dbReference type="Proteomes" id="UP001385951">
    <property type="component" value="Unassembled WGS sequence"/>
</dbReference>
<feature type="compositionally biased region" description="Basic and acidic residues" evidence="7">
    <location>
        <begin position="337"/>
        <end position="360"/>
    </location>
</feature>
<feature type="region of interest" description="Disordered" evidence="7">
    <location>
        <begin position="283"/>
        <end position="392"/>
    </location>
</feature>
<feature type="compositionally biased region" description="Basic and acidic residues" evidence="7">
    <location>
        <begin position="381"/>
        <end position="390"/>
    </location>
</feature>
<keyword evidence="2" id="KW-0158">Chromosome</keyword>
<feature type="compositionally biased region" description="Basic and acidic residues" evidence="7">
    <location>
        <begin position="313"/>
        <end position="326"/>
    </location>
</feature>
<dbReference type="InterPro" id="IPR027165">
    <property type="entry name" value="CND3"/>
</dbReference>
<protein>
    <recommendedName>
        <fullName evidence="8">Nuclear condensin complex subunit 3 C-terminal domain-containing protein</fullName>
    </recommendedName>
</protein>
<keyword evidence="3" id="KW-0132">Cell division</keyword>
<evidence type="ECO:0000256" key="7">
    <source>
        <dbReference type="SAM" id="MobiDB-lite"/>
    </source>
</evidence>
<keyword evidence="10" id="KW-1185">Reference proteome</keyword>
<proteinExistence type="predicted"/>
<evidence type="ECO:0000256" key="4">
    <source>
        <dbReference type="ARBA" id="ARBA00022776"/>
    </source>
</evidence>
<evidence type="ECO:0000256" key="6">
    <source>
        <dbReference type="ARBA" id="ARBA00023306"/>
    </source>
</evidence>
<dbReference type="GO" id="GO:0051301">
    <property type="term" value="P:cell division"/>
    <property type="evidence" value="ECO:0007669"/>
    <property type="project" value="UniProtKB-KW"/>
</dbReference>
<dbReference type="GO" id="GO:0000793">
    <property type="term" value="C:condensed chromosome"/>
    <property type="evidence" value="ECO:0007669"/>
    <property type="project" value="TreeGrafter"/>
</dbReference>
<keyword evidence="5" id="KW-0226">DNA condensation</keyword>
<feature type="domain" description="Nuclear condensin complex subunit 3 C-terminal" evidence="8">
    <location>
        <begin position="3"/>
        <end position="215"/>
    </location>
</feature>
<evidence type="ECO:0000256" key="5">
    <source>
        <dbReference type="ARBA" id="ARBA00023067"/>
    </source>
</evidence>
<dbReference type="Pfam" id="PF12719">
    <property type="entry name" value="Cnd3"/>
    <property type="match status" value="1"/>
</dbReference>
<dbReference type="PANTHER" id="PTHR14418:SF5">
    <property type="entry name" value="CONDENSIN COMPLEX SUBUNIT 3"/>
    <property type="match status" value="1"/>
</dbReference>
<evidence type="ECO:0000256" key="3">
    <source>
        <dbReference type="ARBA" id="ARBA00022618"/>
    </source>
</evidence>
<accession>A0AAW0FJB2</accession>
<dbReference type="PANTHER" id="PTHR14418">
    <property type="entry name" value="CONDENSIN COMPLEX SUBUNIT 3-RELATED"/>
    <property type="match status" value="1"/>
</dbReference>
<dbReference type="EMBL" id="JASBNA010000063">
    <property type="protein sequence ID" value="KAK7679115.1"/>
    <property type="molecule type" value="Genomic_DNA"/>
</dbReference>
<name>A0AAW0FJB2_9APHY</name>
<evidence type="ECO:0000313" key="10">
    <source>
        <dbReference type="Proteomes" id="UP001385951"/>
    </source>
</evidence>
<dbReference type="GO" id="GO:0000796">
    <property type="term" value="C:condensin complex"/>
    <property type="evidence" value="ECO:0007669"/>
    <property type="project" value="InterPro"/>
</dbReference>
<evidence type="ECO:0000259" key="8">
    <source>
        <dbReference type="Pfam" id="PF12719"/>
    </source>
</evidence>
<reference evidence="9 10" key="1">
    <citation type="submission" date="2022-09" db="EMBL/GenBank/DDBJ databases">
        <authorList>
            <person name="Palmer J.M."/>
        </authorList>
    </citation>
    <scope>NUCLEOTIDE SEQUENCE [LARGE SCALE GENOMIC DNA]</scope>
    <source>
        <strain evidence="9 10">DSM 7382</strain>
    </source>
</reference>
<comment type="subcellular location">
    <subcellularLocation>
        <location evidence="1">Chromosome</location>
    </subcellularLocation>
</comment>
<organism evidence="9 10">
    <name type="scientific">Cerrena zonata</name>
    <dbReference type="NCBI Taxonomy" id="2478898"/>
    <lineage>
        <taxon>Eukaryota</taxon>
        <taxon>Fungi</taxon>
        <taxon>Dikarya</taxon>
        <taxon>Basidiomycota</taxon>
        <taxon>Agaricomycotina</taxon>
        <taxon>Agaricomycetes</taxon>
        <taxon>Polyporales</taxon>
        <taxon>Cerrenaceae</taxon>
        <taxon>Cerrena</taxon>
    </lineage>
</organism>
<gene>
    <name evidence="9" type="ORF">QCA50_017875</name>
</gene>
<evidence type="ECO:0000256" key="2">
    <source>
        <dbReference type="ARBA" id="ARBA00022454"/>
    </source>
</evidence>